<accession>A0A815UPQ7</accession>
<evidence type="ECO:0000313" key="1">
    <source>
        <dbReference type="EMBL" id="CAF1523687.1"/>
    </source>
</evidence>
<dbReference type="EMBL" id="CAJNOE010006437">
    <property type="protein sequence ID" value="CAF1523687.1"/>
    <property type="molecule type" value="Genomic_DNA"/>
</dbReference>
<comment type="caution">
    <text evidence="1">The sequence shown here is derived from an EMBL/GenBank/DDBJ whole genome shotgun (WGS) entry which is preliminary data.</text>
</comment>
<reference evidence="1" key="1">
    <citation type="submission" date="2021-02" db="EMBL/GenBank/DDBJ databases">
        <authorList>
            <person name="Nowell W R."/>
        </authorList>
    </citation>
    <scope>NUCLEOTIDE SEQUENCE</scope>
</reference>
<evidence type="ECO:0000313" key="2">
    <source>
        <dbReference type="Proteomes" id="UP000663860"/>
    </source>
</evidence>
<protein>
    <submittedName>
        <fullName evidence="1">Uncharacterized protein</fullName>
    </submittedName>
</protein>
<sequence length="31" mass="3659">LFGALATPYARLPIQQTRPDYTYTPQPPYYR</sequence>
<gene>
    <name evidence="1" type="ORF">IZO911_LOCUS45919</name>
</gene>
<dbReference type="Proteomes" id="UP000663860">
    <property type="component" value="Unassembled WGS sequence"/>
</dbReference>
<name>A0A815UPQ7_9BILA</name>
<organism evidence="1 2">
    <name type="scientific">Adineta steineri</name>
    <dbReference type="NCBI Taxonomy" id="433720"/>
    <lineage>
        <taxon>Eukaryota</taxon>
        <taxon>Metazoa</taxon>
        <taxon>Spiralia</taxon>
        <taxon>Gnathifera</taxon>
        <taxon>Rotifera</taxon>
        <taxon>Eurotatoria</taxon>
        <taxon>Bdelloidea</taxon>
        <taxon>Adinetida</taxon>
        <taxon>Adinetidae</taxon>
        <taxon>Adineta</taxon>
    </lineage>
</organism>
<proteinExistence type="predicted"/>
<feature type="non-terminal residue" evidence="1">
    <location>
        <position position="1"/>
    </location>
</feature>
<dbReference type="AlphaFoldDB" id="A0A815UPQ7"/>